<feature type="transmembrane region" description="Helical" evidence="7">
    <location>
        <begin position="134"/>
        <end position="154"/>
    </location>
</feature>
<evidence type="ECO:0000259" key="8">
    <source>
        <dbReference type="PROSITE" id="PS50928"/>
    </source>
</evidence>
<evidence type="ECO:0000256" key="4">
    <source>
        <dbReference type="ARBA" id="ARBA00022692"/>
    </source>
</evidence>
<dbReference type="SUPFAM" id="SSF161098">
    <property type="entry name" value="MetI-like"/>
    <property type="match status" value="1"/>
</dbReference>
<feature type="transmembrane region" description="Helical" evidence="7">
    <location>
        <begin position="101"/>
        <end position="122"/>
    </location>
</feature>
<evidence type="ECO:0000256" key="2">
    <source>
        <dbReference type="ARBA" id="ARBA00022448"/>
    </source>
</evidence>
<keyword evidence="4 7" id="KW-0812">Transmembrane</keyword>
<comment type="similarity">
    <text evidence="7">Belongs to the binding-protein-dependent transport system permease family.</text>
</comment>
<feature type="domain" description="ABC transmembrane type-1" evidence="8">
    <location>
        <begin position="65"/>
        <end position="254"/>
    </location>
</feature>
<comment type="subcellular location">
    <subcellularLocation>
        <location evidence="1 7">Cell membrane</location>
        <topology evidence="1 7">Multi-pass membrane protein</topology>
    </subcellularLocation>
</comment>
<evidence type="ECO:0000256" key="5">
    <source>
        <dbReference type="ARBA" id="ARBA00022989"/>
    </source>
</evidence>
<dbReference type="Gene3D" id="1.10.3720.10">
    <property type="entry name" value="MetI-like"/>
    <property type="match status" value="1"/>
</dbReference>
<feature type="transmembrane region" description="Helical" evidence="7">
    <location>
        <begin position="175"/>
        <end position="197"/>
    </location>
</feature>
<evidence type="ECO:0000256" key="3">
    <source>
        <dbReference type="ARBA" id="ARBA00022475"/>
    </source>
</evidence>
<dbReference type="AlphaFoldDB" id="A0A3P3XLB6"/>
<keyword evidence="6 7" id="KW-0472">Membrane</keyword>
<dbReference type="PANTHER" id="PTHR43744">
    <property type="entry name" value="ABC TRANSPORTER PERMEASE PROTEIN MG189-RELATED-RELATED"/>
    <property type="match status" value="1"/>
</dbReference>
<dbReference type="Pfam" id="PF00528">
    <property type="entry name" value="BPD_transp_1"/>
    <property type="match status" value="1"/>
</dbReference>
<dbReference type="EMBL" id="FWDM01000036">
    <property type="protein sequence ID" value="SLM15384.1"/>
    <property type="molecule type" value="Genomic_DNA"/>
</dbReference>
<feature type="transmembrane region" description="Helical" evidence="7">
    <location>
        <begin position="233"/>
        <end position="254"/>
    </location>
</feature>
<evidence type="ECO:0000256" key="6">
    <source>
        <dbReference type="ARBA" id="ARBA00023136"/>
    </source>
</evidence>
<evidence type="ECO:0000256" key="7">
    <source>
        <dbReference type="RuleBase" id="RU363032"/>
    </source>
</evidence>
<dbReference type="PANTHER" id="PTHR43744:SF12">
    <property type="entry name" value="ABC TRANSPORTER PERMEASE PROTEIN MG189-RELATED"/>
    <property type="match status" value="1"/>
</dbReference>
<organism evidence="9">
    <name type="scientific">uncultured spirochete</name>
    <dbReference type="NCBI Taxonomy" id="156406"/>
    <lineage>
        <taxon>Bacteria</taxon>
        <taxon>Pseudomonadati</taxon>
        <taxon>Spirochaetota</taxon>
        <taxon>Spirochaetia</taxon>
        <taxon>Spirochaetales</taxon>
        <taxon>environmental samples</taxon>
    </lineage>
</organism>
<name>A0A3P3XLB6_9SPIR</name>
<protein>
    <submittedName>
        <fullName evidence="9">Binding-protein-dependent transport systems inner membrane component</fullName>
    </submittedName>
</protein>
<keyword evidence="3" id="KW-1003">Cell membrane</keyword>
<feature type="transmembrane region" description="Helical" evidence="7">
    <location>
        <begin position="64"/>
        <end position="89"/>
    </location>
</feature>
<keyword evidence="5 7" id="KW-1133">Transmembrane helix</keyword>
<keyword evidence="2 7" id="KW-0813">Transport</keyword>
<feature type="transmembrane region" description="Helical" evidence="7">
    <location>
        <begin position="5"/>
        <end position="26"/>
    </location>
</feature>
<reference evidence="9" key="1">
    <citation type="submission" date="2017-02" db="EMBL/GenBank/DDBJ databases">
        <authorList>
            <person name="Regsiter A."/>
            <person name="William W."/>
        </authorList>
    </citation>
    <scope>NUCLEOTIDE SEQUENCE</scope>
    <source>
        <strain evidence="9">Bib</strain>
    </source>
</reference>
<evidence type="ECO:0000256" key="1">
    <source>
        <dbReference type="ARBA" id="ARBA00004651"/>
    </source>
</evidence>
<dbReference type="InterPro" id="IPR035906">
    <property type="entry name" value="MetI-like_sf"/>
</dbReference>
<dbReference type="CDD" id="cd06261">
    <property type="entry name" value="TM_PBP2"/>
    <property type="match status" value="1"/>
</dbReference>
<proteinExistence type="inferred from homology"/>
<dbReference type="PROSITE" id="PS50928">
    <property type="entry name" value="ABC_TM1"/>
    <property type="match status" value="1"/>
</dbReference>
<dbReference type="GO" id="GO:0005886">
    <property type="term" value="C:plasma membrane"/>
    <property type="evidence" value="ECO:0007669"/>
    <property type="project" value="UniProtKB-SubCell"/>
</dbReference>
<dbReference type="InterPro" id="IPR000515">
    <property type="entry name" value="MetI-like"/>
</dbReference>
<evidence type="ECO:0000313" key="9">
    <source>
        <dbReference type="EMBL" id="SLM15384.1"/>
    </source>
</evidence>
<accession>A0A3P3XLB6</accession>
<sequence length="269" mass="29775">MKKILLNMVVAVLIALWLVPLLWLIITSLKMENDVVTDHLTLFSAAPTFKNYIKALTTTPIKQWLLNSFFVASVTTVLTLFLDSTMAFVLSRMRFRGRKALYLFVLAGMMAPFESMIIQLYLEFNAFKLLNTLAAVIIPRLALPVGVFILTQFFNGIPTALEEAAYIDGASRFKVFTSIILPLGKSAMFAVAILSFIGSWNDFLWPLIAISNSAKYTVTVGIANFQGTHGTEYALIMAGAVIASIPQILIFLFFRKNIVQGIAMTGIKG</sequence>
<dbReference type="GO" id="GO:0055085">
    <property type="term" value="P:transmembrane transport"/>
    <property type="evidence" value="ECO:0007669"/>
    <property type="project" value="InterPro"/>
</dbReference>
<gene>
    <name evidence="9" type="ORF">SPIROBIBN47_410068</name>
</gene>